<dbReference type="NCBIfam" id="TIGR00756">
    <property type="entry name" value="PPR"/>
    <property type="match status" value="3"/>
</dbReference>
<feature type="repeat" description="PPR" evidence="2">
    <location>
        <begin position="75"/>
        <end position="110"/>
    </location>
</feature>
<dbReference type="PANTHER" id="PTHR47926">
    <property type="entry name" value="PENTATRICOPEPTIDE REPEAT-CONTAINING PROTEIN"/>
    <property type="match status" value="1"/>
</dbReference>
<organism evidence="3 4">
    <name type="scientific">Musa troglodytarum</name>
    <name type="common">fe'i banana</name>
    <dbReference type="NCBI Taxonomy" id="320322"/>
    <lineage>
        <taxon>Eukaryota</taxon>
        <taxon>Viridiplantae</taxon>
        <taxon>Streptophyta</taxon>
        <taxon>Embryophyta</taxon>
        <taxon>Tracheophyta</taxon>
        <taxon>Spermatophyta</taxon>
        <taxon>Magnoliopsida</taxon>
        <taxon>Liliopsida</taxon>
        <taxon>Zingiberales</taxon>
        <taxon>Musaceae</taxon>
        <taxon>Musa</taxon>
    </lineage>
</organism>
<name>A0A9E7HG66_9LILI</name>
<dbReference type="Proteomes" id="UP001055439">
    <property type="component" value="Chromosome 8"/>
</dbReference>
<feature type="repeat" description="PPR" evidence="2">
    <location>
        <begin position="146"/>
        <end position="180"/>
    </location>
</feature>
<feature type="repeat" description="PPR" evidence="2">
    <location>
        <begin position="111"/>
        <end position="145"/>
    </location>
</feature>
<keyword evidence="1" id="KW-0677">Repeat</keyword>
<dbReference type="EMBL" id="CP097510">
    <property type="protein sequence ID" value="URE33911.1"/>
    <property type="molecule type" value="Genomic_DNA"/>
</dbReference>
<dbReference type="OrthoDB" id="185373at2759"/>
<dbReference type="GO" id="GO:0009451">
    <property type="term" value="P:RNA modification"/>
    <property type="evidence" value="ECO:0007669"/>
    <property type="project" value="InterPro"/>
</dbReference>
<accession>A0A9E7HG66</accession>
<dbReference type="Gene3D" id="1.25.40.10">
    <property type="entry name" value="Tetratricopeptide repeat domain"/>
    <property type="match status" value="3"/>
</dbReference>
<dbReference type="FunFam" id="1.25.40.10:FF:000031">
    <property type="entry name" value="Pentatricopeptide repeat-containing protein mitochondrial"/>
    <property type="match status" value="1"/>
</dbReference>
<dbReference type="AlphaFoldDB" id="A0A9E7HG66"/>
<evidence type="ECO:0000256" key="1">
    <source>
        <dbReference type="ARBA" id="ARBA00022737"/>
    </source>
</evidence>
<dbReference type="PROSITE" id="PS51375">
    <property type="entry name" value="PPR"/>
    <property type="match status" value="3"/>
</dbReference>
<gene>
    <name evidence="3" type="ORF">MUK42_16163</name>
</gene>
<dbReference type="InterPro" id="IPR046848">
    <property type="entry name" value="E_motif"/>
</dbReference>
<dbReference type="InterPro" id="IPR011990">
    <property type="entry name" value="TPR-like_helical_dom_sf"/>
</dbReference>
<dbReference type="Pfam" id="PF20431">
    <property type="entry name" value="E_motif"/>
    <property type="match status" value="1"/>
</dbReference>
<keyword evidence="4" id="KW-1185">Reference proteome</keyword>
<dbReference type="FunFam" id="1.25.40.10:FF:000184">
    <property type="entry name" value="Pentatricopeptide repeat-containing protein, chloroplastic"/>
    <property type="match status" value="1"/>
</dbReference>
<reference evidence="3" key="1">
    <citation type="submission" date="2022-05" db="EMBL/GenBank/DDBJ databases">
        <title>The Musa troglodytarum L. genome provides insights into the mechanism of non-climacteric behaviour and enrichment of carotenoids.</title>
        <authorList>
            <person name="Wang J."/>
        </authorList>
    </citation>
    <scope>NUCLEOTIDE SEQUENCE</scope>
    <source>
        <tissue evidence="3">Leaf</tissue>
    </source>
</reference>
<sequence>MVGAGVRPNETTWVSIVAVCSAKGDARFAESIARTIMERKVPMNCFLETALIDMYAGCGNLVKARMIFDEMEDRSWVSWNAMIAAYAKNGQFGVALELFGDMTAVKGMMPDEVTMSSLISACGRLGCLEHGRWLAQYMQENQIEPTVSVYNALIFMYSSCGSLEEAKRVFEEMPKRDVSSYNSLISGLAANGDGYEAVALMRQREEGIKPDAITYLGVLTACSHAGLTEEGCRVFEMIESPTVDHYACKVDLLGRAGRLDEARKVIDDMPVRPHAGVYGALLHASRIHKRVELGELAAEELFRLEPGDAGNYVLLSNIYASARKWGFVEKVRRVIRERGVDKVSGRSRIELDGKLHLK</sequence>
<dbReference type="Pfam" id="PF01535">
    <property type="entry name" value="PPR"/>
    <property type="match status" value="2"/>
</dbReference>
<dbReference type="InterPro" id="IPR002885">
    <property type="entry name" value="PPR_rpt"/>
</dbReference>
<evidence type="ECO:0000313" key="4">
    <source>
        <dbReference type="Proteomes" id="UP001055439"/>
    </source>
</evidence>
<dbReference type="Pfam" id="PF13041">
    <property type="entry name" value="PPR_2"/>
    <property type="match status" value="2"/>
</dbReference>
<dbReference type="InterPro" id="IPR046960">
    <property type="entry name" value="PPR_At4g14850-like_plant"/>
</dbReference>
<dbReference type="GO" id="GO:0003723">
    <property type="term" value="F:RNA binding"/>
    <property type="evidence" value="ECO:0007669"/>
    <property type="project" value="InterPro"/>
</dbReference>
<dbReference type="PANTHER" id="PTHR47926:SF373">
    <property type="entry name" value="TETRATRICOPEPTIDE-LIKE HELICAL DOMAIN SUPERFAMILY, DYW DOMAIN-CONTAINING PROTEIN"/>
    <property type="match status" value="1"/>
</dbReference>
<evidence type="ECO:0000313" key="3">
    <source>
        <dbReference type="EMBL" id="URE33911.1"/>
    </source>
</evidence>
<evidence type="ECO:0000256" key="2">
    <source>
        <dbReference type="PROSITE-ProRule" id="PRU00708"/>
    </source>
</evidence>
<protein>
    <submittedName>
        <fullName evidence="3">Pentatricopeptide repeat-containing protein</fullName>
    </submittedName>
</protein>
<proteinExistence type="predicted"/>
<dbReference type="Pfam" id="PF12854">
    <property type="entry name" value="PPR_1"/>
    <property type="match status" value="1"/>
</dbReference>